<comment type="caution">
    <text evidence="1">The sequence shown here is derived from an EMBL/GenBank/DDBJ whole genome shotgun (WGS) entry which is preliminary data.</text>
</comment>
<evidence type="ECO:0008006" key="3">
    <source>
        <dbReference type="Google" id="ProtNLM"/>
    </source>
</evidence>
<organism evidence="1 2">
    <name type="scientific">Paenibacillus terrae</name>
    <dbReference type="NCBI Taxonomy" id="159743"/>
    <lineage>
        <taxon>Bacteria</taxon>
        <taxon>Bacillati</taxon>
        <taxon>Bacillota</taxon>
        <taxon>Bacilli</taxon>
        <taxon>Bacillales</taxon>
        <taxon>Paenibacillaceae</taxon>
        <taxon>Paenibacillus</taxon>
    </lineage>
</organism>
<name>A0A0D7WZ50_9BACL</name>
<protein>
    <recommendedName>
        <fullName evidence="3">RES domain-containing protein</fullName>
    </recommendedName>
</protein>
<dbReference type="PATRIC" id="fig|159743.3.peg.4356"/>
<dbReference type="EMBL" id="JTHP01000044">
    <property type="protein sequence ID" value="KJD43998.1"/>
    <property type="molecule type" value="Genomic_DNA"/>
</dbReference>
<evidence type="ECO:0000313" key="1">
    <source>
        <dbReference type="EMBL" id="KJD43998.1"/>
    </source>
</evidence>
<dbReference type="OrthoDB" id="2794062at2"/>
<keyword evidence="2" id="KW-1185">Reference proteome</keyword>
<gene>
    <name evidence="1" type="ORF">QD47_19525</name>
</gene>
<proteinExistence type="predicted"/>
<evidence type="ECO:0000313" key="2">
    <source>
        <dbReference type="Proteomes" id="UP000032534"/>
    </source>
</evidence>
<dbReference type="RefSeq" id="WP_044647704.1">
    <property type="nucleotide sequence ID" value="NZ_JTHP01000044.1"/>
</dbReference>
<dbReference type="Proteomes" id="UP000032534">
    <property type="component" value="Unassembled WGS sequence"/>
</dbReference>
<sequence>MKIIKELYETELCLDCGDLVIKFAKTHGQNIMESQEKCRRKTNDGNDSLSCMCCDDEIEVYDSYYKLTVNDDVLELIADQMERNFSGCLWCHEVSDKYLPQEMYHLMFPHLQCQCGHGREDDRDNMNHGRFNLYDDIYTKREVAWGHDYEEFCTFSKKYGETIEVEAIKDFKAYLSQYPMLALKHDVGQAIYRTLDKHFQAKDYSVITRGIGSLYRGRTRKRDTSKPLSKADMWAPPVGLPQHGRYNCIGVPVLYACNKQDAIPYEIHPTHEDILDIGVFQILKDELKLFKIGSFDPTFQGFFNEENEETKALKEAYFLPNFIGTCCSLIGFHGVQYEGVHSNIYGNESEVDDNTYTNFALFNITPEKDIEINNILSFTPQITTSLKEIPKTITRSPKLYF</sequence>
<dbReference type="AlphaFoldDB" id="A0A0D7WZ50"/>
<accession>A0A0D7WZ50</accession>
<reference evidence="1 2" key="1">
    <citation type="submission" date="2014-11" db="EMBL/GenBank/DDBJ databases">
        <title>Draft Genome Sequences of Paenibacillus polymyxa NRRL B-30509 and Paenibacillus terrae NRRL B-30644, Strains from a Poultry Environment that Produce Tridecaptin A and Paenicidins.</title>
        <authorList>
            <person name="van Belkum M.J."/>
            <person name="Lohans C.T."/>
            <person name="Vederas J.C."/>
        </authorList>
    </citation>
    <scope>NUCLEOTIDE SEQUENCE [LARGE SCALE GENOMIC DNA]</scope>
    <source>
        <strain evidence="1 2">NRRL B-30644</strain>
    </source>
</reference>